<gene>
    <name evidence="2" type="ORF">FLK61_41415</name>
</gene>
<sequence length="142" mass="15637">MKNQTWILIVAGVLIMLNGVYLALEMYRGHVREEWSNNENLAGEAFNRLSSLGNWTSAIEVAVTAIVLVTAVWILKKRQSLLRAFTYANIAVLVVFLLIGFLVASIYPVAVGNAVQQLVGPGVIVMGLVVYQIVYTVRTATR</sequence>
<reference evidence="3" key="1">
    <citation type="submission" date="2019-07" db="EMBL/GenBank/DDBJ databases">
        <title>Bacillus alkalisoli sp. nov. isolated from saline soil.</title>
        <authorList>
            <person name="Sun J.-Q."/>
            <person name="Xu L."/>
        </authorList>
    </citation>
    <scope>NUCLEOTIDE SEQUENCE [LARGE SCALE GENOMIC DNA]</scope>
    <source>
        <strain evidence="3">M4U3P1</strain>
    </source>
</reference>
<dbReference type="RefSeq" id="WP_176011019.1">
    <property type="nucleotide sequence ID" value="NZ_CP041372.2"/>
</dbReference>
<feature type="transmembrane region" description="Helical" evidence="1">
    <location>
        <begin position="87"/>
        <end position="107"/>
    </location>
</feature>
<feature type="transmembrane region" description="Helical" evidence="1">
    <location>
        <begin position="55"/>
        <end position="75"/>
    </location>
</feature>
<dbReference type="Proteomes" id="UP000318138">
    <property type="component" value="Chromosome"/>
</dbReference>
<organism evidence="2 3">
    <name type="scientific">Paenalkalicoccus suaedae</name>
    <dbReference type="NCBI Taxonomy" id="2592382"/>
    <lineage>
        <taxon>Bacteria</taxon>
        <taxon>Bacillati</taxon>
        <taxon>Bacillota</taxon>
        <taxon>Bacilli</taxon>
        <taxon>Bacillales</taxon>
        <taxon>Bacillaceae</taxon>
        <taxon>Paenalkalicoccus</taxon>
    </lineage>
</organism>
<dbReference type="KEGG" id="psua:FLK61_41415"/>
<name>A0A859FJT0_9BACI</name>
<proteinExistence type="predicted"/>
<accession>A0A859FJT0</accession>
<keyword evidence="1" id="KW-0812">Transmembrane</keyword>
<keyword evidence="1" id="KW-1133">Transmembrane helix</keyword>
<dbReference type="EMBL" id="CP041372">
    <property type="protein sequence ID" value="QKS73053.1"/>
    <property type="molecule type" value="Genomic_DNA"/>
</dbReference>
<keyword evidence="1" id="KW-0472">Membrane</keyword>
<evidence type="ECO:0000313" key="2">
    <source>
        <dbReference type="EMBL" id="QKS73053.1"/>
    </source>
</evidence>
<feature type="transmembrane region" description="Helical" evidence="1">
    <location>
        <begin position="7"/>
        <end position="24"/>
    </location>
</feature>
<evidence type="ECO:0000313" key="3">
    <source>
        <dbReference type="Proteomes" id="UP000318138"/>
    </source>
</evidence>
<evidence type="ECO:0000256" key="1">
    <source>
        <dbReference type="SAM" id="Phobius"/>
    </source>
</evidence>
<dbReference type="AlphaFoldDB" id="A0A859FJT0"/>
<feature type="transmembrane region" description="Helical" evidence="1">
    <location>
        <begin position="119"/>
        <end position="137"/>
    </location>
</feature>
<protein>
    <submittedName>
        <fullName evidence="2">Uncharacterized protein</fullName>
    </submittedName>
</protein>
<keyword evidence="3" id="KW-1185">Reference proteome</keyword>